<keyword evidence="1" id="KW-0812">Transmembrane</keyword>
<dbReference type="EMBL" id="LR027520">
    <property type="protein sequence ID" value="VCU54693.1"/>
    <property type="molecule type" value="Genomic_DNA"/>
</dbReference>
<dbReference type="GO" id="GO:0004803">
    <property type="term" value="F:transposase activity"/>
    <property type="evidence" value="ECO:0007669"/>
    <property type="project" value="InterPro"/>
</dbReference>
<dbReference type="AlphaFoldDB" id="A0A3P4AP86"/>
<dbReference type="GO" id="GO:0006313">
    <property type="term" value="P:DNA transposition"/>
    <property type="evidence" value="ECO:0007669"/>
    <property type="project" value="InterPro"/>
</dbReference>
<keyword evidence="1" id="KW-0472">Membrane</keyword>
<gene>
    <name evidence="3" type="ORF">TTHN1_00681</name>
    <name evidence="4" type="ORF">TTHNP4_00101</name>
</gene>
<feature type="transmembrane region" description="Helical" evidence="1">
    <location>
        <begin position="294"/>
        <end position="313"/>
    </location>
</feature>
<evidence type="ECO:0000313" key="4">
    <source>
        <dbReference type="EMBL" id="VCU54693.1"/>
    </source>
</evidence>
<dbReference type="GO" id="GO:0003677">
    <property type="term" value="F:DNA binding"/>
    <property type="evidence" value="ECO:0007669"/>
    <property type="project" value="InterPro"/>
</dbReference>
<dbReference type="EMBL" id="LR027517">
    <property type="protein sequence ID" value="VCU52925.1"/>
    <property type="molecule type" value="Genomic_DNA"/>
</dbReference>
<dbReference type="InterPro" id="IPR002559">
    <property type="entry name" value="Transposase_11"/>
</dbReference>
<dbReference type="InterPro" id="IPR012337">
    <property type="entry name" value="RNaseH-like_sf"/>
</dbReference>
<evidence type="ECO:0000259" key="2">
    <source>
        <dbReference type="Pfam" id="PF01609"/>
    </source>
</evidence>
<sequence>MWNHKPPSITPRLSAWAQALFPHLRRTFRTNLALFLSTLLRHTPPRPTLSAYARSLPLPYSAQAKLNRLWRFLRHPALQNPWILTRALLPLLAPRAAKGKLLPLLVDWTPLEDGKHQALVAALPLRGRALVVAFEVHPRSPWPSASRVEARFFYRLTAWVKELGFVPLFLADRGFDATALLKQLKDWGAAFLIRLEGTVSVVSEEGERFVLKARYPRVPAPFSFRAKLKGAVPVHLFLSQEGEEPWYLALSLPQGSFFEPLGYALRMWIEEGFRDLKGAGLGLDRHLLRTQASLVGWLSLLFLAQVLLVLLGARLEGRPWLHRLVAHPKRQSLFTLGRLALTQPPPKLKGRILRLFYRVLAELAAGKGRTQK</sequence>
<dbReference type="SUPFAM" id="SSF53098">
    <property type="entry name" value="Ribonuclease H-like"/>
    <property type="match status" value="1"/>
</dbReference>
<evidence type="ECO:0000313" key="3">
    <source>
        <dbReference type="EMBL" id="VCU52925.1"/>
    </source>
</evidence>
<evidence type="ECO:0000313" key="5">
    <source>
        <dbReference type="Proteomes" id="UP000279841"/>
    </source>
</evidence>
<name>A0A3P4AP86_THETH</name>
<dbReference type="RefSeq" id="WP_124104490.1">
    <property type="nucleotide sequence ID" value="NZ_LR027517.1"/>
</dbReference>
<dbReference type="InterPro" id="IPR047658">
    <property type="entry name" value="IS4-like_transpos"/>
</dbReference>
<organism evidence="3 5">
    <name type="scientific">Thermus thermophilus</name>
    <dbReference type="NCBI Taxonomy" id="274"/>
    <lineage>
        <taxon>Bacteria</taxon>
        <taxon>Thermotogati</taxon>
        <taxon>Deinococcota</taxon>
        <taxon>Deinococci</taxon>
        <taxon>Thermales</taxon>
        <taxon>Thermaceae</taxon>
        <taxon>Thermus</taxon>
    </lineage>
</organism>
<evidence type="ECO:0000256" key="1">
    <source>
        <dbReference type="SAM" id="Phobius"/>
    </source>
</evidence>
<reference evidence="3 5" key="1">
    <citation type="submission" date="2018-10" db="EMBL/GenBank/DDBJ databases">
        <authorList>
            <person name="Peiro R."/>
            <person name="Begona"/>
            <person name="Cbmso G."/>
            <person name="Lopez M."/>
            <person name="Gonzalez S."/>
            <person name="Sacristan E."/>
            <person name="Castillo E."/>
        </authorList>
    </citation>
    <scope>NUCLEOTIDE SEQUENCE [LARGE SCALE GENOMIC DNA]</scope>
    <source>
        <strain evidence="3">TTHNAR1</strain>
        <plasmid evidence="5">4</plasmid>
    </source>
</reference>
<protein>
    <recommendedName>
        <fullName evidence="2">Transposase IS4-like domain-containing protein</fullName>
    </recommendedName>
</protein>
<keyword evidence="1" id="KW-1133">Transmembrane helix</keyword>
<dbReference type="Proteomes" id="UP000279841">
    <property type="component" value="Plasmid 4"/>
</dbReference>
<dbReference type="NCBIfam" id="NF033591">
    <property type="entry name" value="transpos_IS4_2"/>
    <property type="match status" value="1"/>
</dbReference>
<feature type="domain" description="Transposase IS4-like" evidence="2">
    <location>
        <begin position="161"/>
        <end position="306"/>
    </location>
</feature>
<geneLocation type="plasmid" evidence="4 5">
    <name>4</name>
</geneLocation>
<dbReference type="Proteomes" id="UP000279841">
    <property type="component" value="Chromosome"/>
</dbReference>
<dbReference type="Pfam" id="PF01609">
    <property type="entry name" value="DDE_Tnp_1"/>
    <property type="match status" value="1"/>
</dbReference>
<proteinExistence type="predicted"/>
<keyword evidence="4" id="KW-0614">Plasmid</keyword>
<accession>A0A3P4AP86</accession>